<sequence>MCWRRVLTFLARFPSRTNPDEPDTWPKLSKSNIIRQLKELSEEALLPPPLFVDLRRKHLSNPQALIASKGLAISRSSLAESLRWAENAQRVYSSQDDVSIPLDDGGRSASRKRAEAVNGAFEVYACAVLNDEDIVNVCTCFSRRSVHDVNRSALFLDPPGTSLSGPAHERDIRSRILLLLVVMGVQFMSFQVCRGALPLWTRCHERCRDAATLPELIKRRRWKFLLFRAACFIEIARKKHYTEDDEKRIVVFLIEEELGVRPQEPIFDDVGYRDRALKLALRDLSEATRDGLTVPKPSGGVGSLQSLCVDQLCTQTKDVLGLIKEADPKVAGPVLLHRPELELETLQERRAVYFFRGLTWRALGQTREAKADLELFVELEQSAQQKDDAPSGRFLLTALCHLARLNLLQTPPDVAAARKAMETFVARKDLTQAFWNMDGSGCDTWEPSGNLGKVLHAWYKRMRTVDLSSNAQRAQNSPLGRVAKWMSCGPVV</sequence>
<protein>
    <submittedName>
        <fullName evidence="1">Uncharacterized protein</fullName>
    </submittedName>
</protein>
<evidence type="ECO:0000313" key="2">
    <source>
        <dbReference type="Proteomes" id="UP000054558"/>
    </source>
</evidence>
<proteinExistence type="predicted"/>
<gene>
    <name evidence="1" type="ORF">KFL_001770310</name>
</gene>
<dbReference type="EMBL" id="DF237126">
    <property type="protein sequence ID" value="GAQ84145.1"/>
    <property type="molecule type" value="Genomic_DNA"/>
</dbReference>
<organism evidence="1 2">
    <name type="scientific">Klebsormidium nitens</name>
    <name type="common">Green alga</name>
    <name type="synonym">Ulothrix nitens</name>
    <dbReference type="NCBI Taxonomy" id="105231"/>
    <lineage>
        <taxon>Eukaryota</taxon>
        <taxon>Viridiplantae</taxon>
        <taxon>Streptophyta</taxon>
        <taxon>Klebsormidiophyceae</taxon>
        <taxon>Klebsormidiales</taxon>
        <taxon>Klebsormidiaceae</taxon>
        <taxon>Klebsormidium</taxon>
    </lineage>
</organism>
<accession>A0A1Y1HZR1</accession>
<evidence type="ECO:0000313" key="1">
    <source>
        <dbReference type="EMBL" id="GAQ84145.1"/>
    </source>
</evidence>
<reference evidence="1 2" key="1">
    <citation type="journal article" date="2014" name="Nat. Commun.">
        <title>Klebsormidium flaccidum genome reveals primary factors for plant terrestrial adaptation.</title>
        <authorList>
            <person name="Hori K."/>
            <person name="Maruyama F."/>
            <person name="Fujisawa T."/>
            <person name="Togashi T."/>
            <person name="Yamamoto N."/>
            <person name="Seo M."/>
            <person name="Sato S."/>
            <person name="Yamada T."/>
            <person name="Mori H."/>
            <person name="Tajima N."/>
            <person name="Moriyama T."/>
            <person name="Ikeuchi M."/>
            <person name="Watanabe M."/>
            <person name="Wada H."/>
            <person name="Kobayashi K."/>
            <person name="Saito M."/>
            <person name="Masuda T."/>
            <person name="Sasaki-Sekimoto Y."/>
            <person name="Mashiguchi K."/>
            <person name="Awai K."/>
            <person name="Shimojima M."/>
            <person name="Masuda S."/>
            <person name="Iwai M."/>
            <person name="Nobusawa T."/>
            <person name="Narise T."/>
            <person name="Kondo S."/>
            <person name="Saito H."/>
            <person name="Sato R."/>
            <person name="Murakawa M."/>
            <person name="Ihara Y."/>
            <person name="Oshima-Yamada Y."/>
            <person name="Ohtaka K."/>
            <person name="Satoh M."/>
            <person name="Sonobe K."/>
            <person name="Ishii M."/>
            <person name="Ohtani R."/>
            <person name="Kanamori-Sato M."/>
            <person name="Honoki R."/>
            <person name="Miyazaki D."/>
            <person name="Mochizuki H."/>
            <person name="Umetsu J."/>
            <person name="Higashi K."/>
            <person name="Shibata D."/>
            <person name="Kamiya Y."/>
            <person name="Sato N."/>
            <person name="Nakamura Y."/>
            <person name="Tabata S."/>
            <person name="Ida S."/>
            <person name="Kurokawa K."/>
            <person name="Ohta H."/>
        </authorList>
    </citation>
    <scope>NUCLEOTIDE SEQUENCE [LARGE SCALE GENOMIC DNA]</scope>
    <source>
        <strain evidence="1 2">NIES-2285</strain>
    </source>
</reference>
<name>A0A1Y1HZR1_KLENI</name>
<keyword evidence="2" id="KW-1185">Reference proteome</keyword>
<dbReference type="Proteomes" id="UP000054558">
    <property type="component" value="Unassembled WGS sequence"/>
</dbReference>
<dbReference type="AlphaFoldDB" id="A0A1Y1HZR1"/>